<evidence type="ECO:0000256" key="1">
    <source>
        <dbReference type="SAM" id="Phobius"/>
    </source>
</evidence>
<keyword evidence="3" id="KW-1185">Reference proteome</keyword>
<dbReference type="STRING" id="314278.NB231_03520"/>
<name>A4BRE5_9GAMM</name>
<keyword evidence="1" id="KW-1133">Transmembrane helix</keyword>
<dbReference type="Proteomes" id="UP000003374">
    <property type="component" value="Unassembled WGS sequence"/>
</dbReference>
<keyword evidence="1" id="KW-0472">Membrane</keyword>
<comment type="caution">
    <text evidence="2">The sequence shown here is derived from an EMBL/GenBank/DDBJ whole genome shotgun (WGS) entry which is preliminary data.</text>
</comment>
<organism evidence="2 3">
    <name type="scientific">Nitrococcus mobilis Nb-231</name>
    <dbReference type="NCBI Taxonomy" id="314278"/>
    <lineage>
        <taxon>Bacteria</taxon>
        <taxon>Pseudomonadati</taxon>
        <taxon>Pseudomonadota</taxon>
        <taxon>Gammaproteobacteria</taxon>
        <taxon>Chromatiales</taxon>
        <taxon>Ectothiorhodospiraceae</taxon>
        <taxon>Nitrococcus</taxon>
    </lineage>
</organism>
<gene>
    <name evidence="2" type="ORF">NB231_03520</name>
</gene>
<dbReference type="AlphaFoldDB" id="A4BRE5"/>
<evidence type="ECO:0000313" key="2">
    <source>
        <dbReference type="EMBL" id="EAR21767.1"/>
    </source>
</evidence>
<dbReference type="HOGENOM" id="CLU_2509294_0_0_6"/>
<keyword evidence="1" id="KW-0812">Transmembrane</keyword>
<protein>
    <submittedName>
        <fullName evidence="2">Uncharacterized protein</fullName>
    </submittedName>
</protein>
<sequence>MQGMRLHGFFWLATRPHDGRYAGISASIILLLGAGLACAQKRLAAPCVRLTVKAAWALIRRTTPQGLPARALAIACRGGAVWILR</sequence>
<reference evidence="2 3" key="1">
    <citation type="submission" date="2006-02" db="EMBL/GenBank/DDBJ databases">
        <authorList>
            <person name="Waterbury J."/>
            <person name="Ferriera S."/>
            <person name="Johnson J."/>
            <person name="Kravitz S."/>
            <person name="Halpern A."/>
            <person name="Remington K."/>
            <person name="Beeson K."/>
            <person name="Tran B."/>
            <person name="Rogers Y.-H."/>
            <person name="Friedman R."/>
            <person name="Venter J.C."/>
        </authorList>
    </citation>
    <scope>NUCLEOTIDE SEQUENCE [LARGE SCALE GENOMIC DNA]</scope>
    <source>
        <strain evidence="2 3">Nb-231</strain>
    </source>
</reference>
<evidence type="ECO:0000313" key="3">
    <source>
        <dbReference type="Proteomes" id="UP000003374"/>
    </source>
</evidence>
<proteinExistence type="predicted"/>
<feature type="transmembrane region" description="Helical" evidence="1">
    <location>
        <begin position="20"/>
        <end position="39"/>
    </location>
</feature>
<accession>A4BRE5</accession>
<dbReference type="EMBL" id="AAOF01000006">
    <property type="protein sequence ID" value="EAR21767.1"/>
    <property type="molecule type" value="Genomic_DNA"/>
</dbReference>